<keyword evidence="4" id="KW-1185">Reference proteome</keyword>
<feature type="signal peptide" evidence="2">
    <location>
        <begin position="1"/>
        <end position="29"/>
    </location>
</feature>
<name>A0A4Y8SJJ3_9SPHI</name>
<feature type="region of interest" description="Disordered" evidence="1">
    <location>
        <begin position="346"/>
        <end position="387"/>
    </location>
</feature>
<comment type="caution">
    <text evidence="3">The sequence shown here is derived from an EMBL/GenBank/DDBJ whole genome shotgun (WGS) entry which is preliminary data.</text>
</comment>
<feature type="chain" id="PRO_5021224352" description="DUF4105 domain-containing protein" evidence="2">
    <location>
        <begin position="30"/>
        <end position="387"/>
    </location>
</feature>
<organism evidence="3 4">
    <name type="scientific">Mucilaginibacter psychrotolerans</name>
    <dbReference type="NCBI Taxonomy" id="1524096"/>
    <lineage>
        <taxon>Bacteria</taxon>
        <taxon>Pseudomonadati</taxon>
        <taxon>Bacteroidota</taxon>
        <taxon>Sphingobacteriia</taxon>
        <taxon>Sphingobacteriales</taxon>
        <taxon>Sphingobacteriaceae</taxon>
        <taxon>Mucilaginibacter</taxon>
    </lineage>
</organism>
<evidence type="ECO:0000256" key="1">
    <source>
        <dbReference type="SAM" id="MobiDB-lite"/>
    </source>
</evidence>
<gene>
    <name evidence="3" type="ORF">E2R66_07475</name>
</gene>
<evidence type="ECO:0000313" key="4">
    <source>
        <dbReference type="Proteomes" id="UP000297540"/>
    </source>
</evidence>
<feature type="compositionally biased region" description="Polar residues" evidence="1">
    <location>
        <begin position="354"/>
        <end position="363"/>
    </location>
</feature>
<dbReference type="Proteomes" id="UP000297540">
    <property type="component" value="Unassembled WGS sequence"/>
</dbReference>
<dbReference type="EMBL" id="SOZE01000005">
    <property type="protein sequence ID" value="TFF38835.1"/>
    <property type="molecule type" value="Genomic_DNA"/>
</dbReference>
<dbReference type="RefSeq" id="WP_133228208.1">
    <property type="nucleotide sequence ID" value="NZ_SOZE01000005.1"/>
</dbReference>
<sequence length="387" mass="43070">MLKPTRYITPKVKAVVITALLLCAQLCLKAQVYSAAKYDAVDTTGRYLKDAQNPGFSINNQPASNLALKDPGLEQDLQVKLSKSAERKLLMQRLKQLNISTDVDANQSNKKLLYNLANAFARLKMYSLAMKCFFKTMQYNQHDTRADTLMQAPADSLAADSTDLDERYLNFNAVDDTLLARQPAVLLPATTEPRSPKITYQRISDTFKDGKKAVVYAMLMHVKQPVAGKPKVYRFTNSGHTFITLIKYNSDSTYVSLSFGFYPYKNHPLAGSPLFPSSPSGYRDDTQHKWDEVAGKFISRRKFEKILALTQKYAGLKYHLSKNNCTDFSLNAALVADLKVNGTTGKWPLGHGNNPGTTGQSMLQGKITDGNKPDLDEVFVDDTVGKP</sequence>
<proteinExistence type="predicted"/>
<evidence type="ECO:0000256" key="2">
    <source>
        <dbReference type="SAM" id="SignalP"/>
    </source>
</evidence>
<dbReference type="AlphaFoldDB" id="A0A4Y8SJJ3"/>
<dbReference type="SUPFAM" id="SSF48452">
    <property type="entry name" value="TPR-like"/>
    <property type="match status" value="1"/>
</dbReference>
<evidence type="ECO:0000313" key="3">
    <source>
        <dbReference type="EMBL" id="TFF38835.1"/>
    </source>
</evidence>
<accession>A0A4Y8SJJ3</accession>
<dbReference type="InterPro" id="IPR011990">
    <property type="entry name" value="TPR-like_helical_dom_sf"/>
</dbReference>
<evidence type="ECO:0008006" key="5">
    <source>
        <dbReference type="Google" id="ProtNLM"/>
    </source>
</evidence>
<reference evidence="3 4" key="1">
    <citation type="journal article" date="2017" name="Int. J. Syst. Evol. Microbiol.">
        <title>Mucilaginibacterpsychrotolerans sp. nov., isolated from peatlands.</title>
        <authorList>
            <person name="Deng Y."/>
            <person name="Shen L."/>
            <person name="Xu B."/>
            <person name="Liu Y."/>
            <person name="Gu Z."/>
            <person name="Liu H."/>
            <person name="Zhou Y."/>
        </authorList>
    </citation>
    <scope>NUCLEOTIDE SEQUENCE [LARGE SCALE GENOMIC DNA]</scope>
    <source>
        <strain evidence="3 4">NH7-4</strain>
    </source>
</reference>
<keyword evidence="2" id="KW-0732">Signal</keyword>
<dbReference type="OrthoDB" id="629215at2"/>
<protein>
    <recommendedName>
        <fullName evidence="5">DUF4105 domain-containing protein</fullName>
    </recommendedName>
</protein>